<evidence type="ECO:0000313" key="2">
    <source>
        <dbReference type="EMBL" id="AFV12315.1"/>
    </source>
</evidence>
<keyword evidence="1" id="KW-0472">Membrane</keyword>
<dbReference type="eggNOG" id="COG0860">
    <property type="taxonomic scope" value="Bacteria"/>
</dbReference>
<evidence type="ECO:0000256" key="1">
    <source>
        <dbReference type="SAM" id="Phobius"/>
    </source>
</evidence>
<dbReference type="Pfam" id="PF07454">
    <property type="entry name" value="SpoIIP"/>
    <property type="match status" value="1"/>
</dbReference>
<accession>K4LK53</accession>
<keyword evidence="3" id="KW-1185">Reference proteome</keyword>
<dbReference type="AlphaFoldDB" id="K4LK53"/>
<organism evidence="2 3">
    <name type="scientific">Thermacetogenium phaeum (strain ATCC BAA-254 / DSM 26808 / PB)</name>
    <dbReference type="NCBI Taxonomy" id="1089553"/>
    <lineage>
        <taxon>Bacteria</taxon>
        <taxon>Bacillati</taxon>
        <taxon>Bacillota</taxon>
        <taxon>Clostridia</taxon>
        <taxon>Thermoanaerobacterales</taxon>
        <taxon>Thermoanaerobacteraceae</taxon>
        <taxon>Thermacetogenium</taxon>
    </lineage>
</organism>
<name>K4LK53_THEPS</name>
<dbReference type="EMBL" id="CP003732">
    <property type="protein sequence ID" value="AFV12315.1"/>
    <property type="molecule type" value="Genomic_DNA"/>
</dbReference>
<dbReference type="Proteomes" id="UP000000467">
    <property type="component" value="Chromosome"/>
</dbReference>
<gene>
    <name evidence="2" type="primary">spoIIP1</name>
    <name evidence="2" type="ordered locus">Tph_c21210</name>
</gene>
<reference evidence="2 3" key="1">
    <citation type="journal article" date="2012" name="BMC Genomics">
        <title>Genome-guided analysis of physiological and morphological traits of the fermentative acetate oxidizer Thermacetogenium phaeum.</title>
        <authorList>
            <person name="Oehler D."/>
            <person name="Poehlein A."/>
            <person name="Leimbach A."/>
            <person name="Muller N."/>
            <person name="Daniel R."/>
            <person name="Gottschalk G."/>
            <person name="Schink B."/>
        </authorList>
    </citation>
    <scope>NUCLEOTIDE SEQUENCE [LARGE SCALE GENOMIC DNA]</scope>
    <source>
        <strain evidence="3">ATCC BAA-254 / DSM 26808 / PB</strain>
    </source>
</reference>
<proteinExistence type="predicted"/>
<dbReference type="HOGENOM" id="CLU_040895_1_0_9"/>
<feature type="transmembrane region" description="Helical" evidence="1">
    <location>
        <begin position="12"/>
        <end position="33"/>
    </location>
</feature>
<dbReference type="KEGG" id="tpz:Tph_c21210"/>
<dbReference type="STRING" id="1089553.Tph_c21210"/>
<dbReference type="NCBIfam" id="TIGR02867">
    <property type="entry name" value="spore_II_P"/>
    <property type="match status" value="1"/>
</dbReference>
<keyword evidence="1" id="KW-0812">Transmembrane</keyword>
<evidence type="ECO:0000313" key="3">
    <source>
        <dbReference type="Proteomes" id="UP000000467"/>
    </source>
</evidence>
<sequence>MVDLFRRTIRGYALSRYLSVAVLSFFCVIGWGIGESPSLEQVLAFGLAGPESGEFGSDLAGTFLVALSGVDPWYPPDVLKKGLPRSADWSNAVAVAAQPLEEPAERGLSREGMVEEDRPCEVAIYHTHNAETYIPLHGKSKVEGENGAVSAVGKEIASCLEQEGIKVIHDLTIHDYPDFPTSYIKSEVTARRLVSENPELKVLMDIHRDAGIPRKETVFVNGEESARIMLVVSNGRRLPNPHWQENYAFAQRIANLLEEKYPGIVKGVRLKDGRYNQHVSPRAILVEVGSDKNTLQEGLVAARCLASVLAELIRDEGLSGG</sequence>
<dbReference type="SUPFAM" id="SSF53187">
    <property type="entry name" value="Zn-dependent exopeptidases"/>
    <property type="match status" value="1"/>
</dbReference>
<dbReference type="InterPro" id="IPR010897">
    <property type="entry name" value="Spore_II_P"/>
</dbReference>
<protein>
    <submittedName>
        <fullName evidence="2">Stage II sporulation protein P</fullName>
    </submittedName>
</protein>
<keyword evidence="1" id="KW-1133">Transmembrane helix</keyword>